<keyword evidence="4 9" id="KW-0812">Transmembrane</keyword>
<comment type="similarity">
    <text evidence="7">Belongs to the GntP permease family.</text>
</comment>
<comment type="subcellular location">
    <subcellularLocation>
        <location evidence="1">Cell membrane</location>
        <topology evidence="1">Multi-pass membrane protein</topology>
    </subcellularLocation>
</comment>
<feature type="transmembrane region" description="Helical" evidence="9">
    <location>
        <begin position="24"/>
        <end position="44"/>
    </location>
</feature>
<feature type="region of interest" description="Disordered" evidence="8">
    <location>
        <begin position="254"/>
        <end position="281"/>
    </location>
</feature>
<feature type="transmembrane region" description="Helical" evidence="9">
    <location>
        <begin position="78"/>
        <end position="111"/>
    </location>
</feature>
<keyword evidence="11" id="KW-1185">Reference proteome</keyword>
<protein>
    <submittedName>
        <fullName evidence="10">Gluconate:H+ symporter</fullName>
    </submittedName>
</protein>
<evidence type="ECO:0000256" key="4">
    <source>
        <dbReference type="ARBA" id="ARBA00022692"/>
    </source>
</evidence>
<feature type="transmembrane region" description="Helical" evidence="9">
    <location>
        <begin position="49"/>
        <end position="66"/>
    </location>
</feature>
<feature type="transmembrane region" description="Helical" evidence="9">
    <location>
        <begin position="364"/>
        <end position="391"/>
    </location>
</feature>
<comment type="caution">
    <text evidence="10">The sequence shown here is derived from an EMBL/GenBank/DDBJ whole genome shotgun (WGS) entry which is preliminary data.</text>
</comment>
<dbReference type="PANTHER" id="PTHR30354:SF22">
    <property type="entry name" value="HIGH-AFFINITY GLUCONATE TRANSPORTER"/>
    <property type="match status" value="1"/>
</dbReference>
<accession>A0ABU3PXS2</accession>
<sequence>MTTSSLLPTALATSDLVQPVNSGAQLVGAGLAGIAVVVLLVAFFKLHPFLALVLGGFTVGGIAVIGTDATVDGEAYDFAHVVSVFSTGFGTTTAGVGLLIALGAMFAKLLADSGGADQIVDTIVGRSSKRALPWAMAGVGALIGLPMFFEIGLVLLMPVIYLVARRAELSLVVIGIPTLAGLSAMHALVPPHPGPLLAIDNLGADLGITLGLGVLLAIPVVIVAGPLYGILAHRWVPLGPPSLTEAPVSVGAGDAGKTGGSGGGRTGASDDASVDDTGGDTTRRPGFAVTVATVLLPVALMMGKAISDIVLAEGNLVRTVFDLLGTPFVALLLAVLVAMWTFGFGLGWDAKQVGSSVESSLPGVAGILLIVAAGGGFKEVLVSTGVGTLLAEWAQSANVSVMLLAWVLAVLIRLATGSATIATITASSLMAGLTEGLSTGEISLMVLAIGAGSVFFSHLNDAGFWLVKEYFRLDVGQTIKTWSVMETVLSVTGLVLVLGLDLVI</sequence>
<keyword evidence="5 9" id="KW-1133">Transmembrane helix</keyword>
<dbReference type="Pfam" id="PF02447">
    <property type="entry name" value="GntP_permease"/>
    <property type="match status" value="2"/>
</dbReference>
<feature type="transmembrane region" description="Helical" evidence="9">
    <location>
        <begin position="442"/>
        <end position="467"/>
    </location>
</feature>
<organism evidence="10 11">
    <name type="scientific">Nocardioides imazamoxiresistens</name>
    <dbReference type="NCBI Taxonomy" id="3231893"/>
    <lineage>
        <taxon>Bacteria</taxon>
        <taxon>Bacillati</taxon>
        <taxon>Actinomycetota</taxon>
        <taxon>Actinomycetes</taxon>
        <taxon>Propionibacteriales</taxon>
        <taxon>Nocardioidaceae</taxon>
        <taxon>Nocardioides</taxon>
    </lineage>
</organism>
<evidence type="ECO:0000256" key="1">
    <source>
        <dbReference type="ARBA" id="ARBA00004651"/>
    </source>
</evidence>
<evidence type="ECO:0000313" key="10">
    <source>
        <dbReference type="EMBL" id="MDT9593974.1"/>
    </source>
</evidence>
<evidence type="ECO:0000256" key="8">
    <source>
        <dbReference type="SAM" id="MobiDB-lite"/>
    </source>
</evidence>
<keyword evidence="3" id="KW-1003">Cell membrane</keyword>
<evidence type="ECO:0000313" key="11">
    <source>
        <dbReference type="Proteomes" id="UP001268542"/>
    </source>
</evidence>
<evidence type="ECO:0000256" key="6">
    <source>
        <dbReference type="ARBA" id="ARBA00023136"/>
    </source>
</evidence>
<dbReference type="EMBL" id="JAVYII010000005">
    <property type="protein sequence ID" value="MDT9593974.1"/>
    <property type="molecule type" value="Genomic_DNA"/>
</dbReference>
<feature type="transmembrane region" description="Helical" evidence="9">
    <location>
        <begin position="132"/>
        <end position="163"/>
    </location>
</feature>
<dbReference type="Proteomes" id="UP001268542">
    <property type="component" value="Unassembled WGS sequence"/>
</dbReference>
<feature type="transmembrane region" description="Helical" evidence="9">
    <location>
        <begin position="169"/>
        <end position="189"/>
    </location>
</feature>
<feature type="transmembrane region" description="Helical" evidence="9">
    <location>
        <begin position="479"/>
        <end position="500"/>
    </location>
</feature>
<keyword evidence="2" id="KW-0813">Transport</keyword>
<feature type="transmembrane region" description="Helical" evidence="9">
    <location>
        <begin position="287"/>
        <end position="311"/>
    </location>
</feature>
<dbReference type="NCBIfam" id="TIGR00791">
    <property type="entry name" value="gntP"/>
    <property type="match status" value="1"/>
</dbReference>
<evidence type="ECO:0000256" key="9">
    <source>
        <dbReference type="SAM" id="Phobius"/>
    </source>
</evidence>
<gene>
    <name evidence="10" type="ORF">RDV89_12905</name>
</gene>
<feature type="compositionally biased region" description="Gly residues" evidence="8">
    <location>
        <begin position="254"/>
        <end position="266"/>
    </location>
</feature>
<name>A0ABU3PXS2_9ACTN</name>
<proteinExistence type="inferred from homology"/>
<keyword evidence="6 9" id="KW-0472">Membrane</keyword>
<feature type="transmembrane region" description="Helical" evidence="9">
    <location>
        <begin position="403"/>
        <end position="430"/>
    </location>
</feature>
<evidence type="ECO:0000256" key="5">
    <source>
        <dbReference type="ARBA" id="ARBA00022989"/>
    </source>
</evidence>
<reference evidence="10 11" key="1">
    <citation type="submission" date="2023-08" db="EMBL/GenBank/DDBJ databases">
        <title>Nocardioides seae sp. nov., a bacterium isolated from a soil.</title>
        <authorList>
            <person name="Wang X."/>
        </authorList>
    </citation>
    <scope>NUCLEOTIDE SEQUENCE [LARGE SCALE GENOMIC DNA]</scope>
    <source>
        <strain evidence="10 11">YZH12</strain>
    </source>
</reference>
<dbReference type="PIRSF" id="PIRSF002746">
    <property type="entry name" value="Gluconate_transporter"/>
    <property type="match status" value="1"/>
</dbReference>
<evidence type="ECO:0000256" key="2">
    <source>
        <dbReference type="ARBA" id="ARBA00022448"/>
    </source>
</evidence>
<evidence type="ECO:0000256" key="7">
    <source>
        <dbReference type="ARBA" id="ARBA00049663"/>
    </source>
</evidence>
<dbReference type="PANTHER" id="PTHR30354">
    <property type="entry name" value="GNT FAMILY GLUCONATE TRANSPORTER"/>
    <property type="match status" value="1"/>
</dbReference>
<feature type="transmembrane region" description="Helical" evidence="9">
    <location>
        <begin position="323"/>
        <end position="344"/>
    </location>
</feature>
<dbReference type="InterPro" id="IPR003474">
    <property type="entry name" value="Glcn_transporter"/>
</dbReference>
<evidence type="ECO:0000256" key="3">
    <source>
        <dbReference type="ARBA" id="ARBA00022475"/>
    </source>
</evidence>
<feature type="transmembrane region" description="Helical" evidence="9">
    <location>
        <begin position="210"/>
        <end position="231"/>
    </location>
</feature>
<dbReference type="RefSeq" id="WP_315733460.1">
    <property type="nucleotide sequence ID" value="NZ_JAVYII010000005.1"/>
</dbReference>